<gene>
    <name evidence="2" type="ORF">H9861_02910</name>
</gene>
<keyword evidence="1" id="KW-1133">Transmembrane helix</keyword>
<feature type="transmembrane region" description="Helical" evidence="1">
    <location>
        <begin position="36"/>
        <end position="54"/>
    </location>
</feature>
<keyword evidence="1" id="KW-0812">Transmembrane</keyword>
<sequence>MAKQLTILFWCLIYGEVFGYIISALNGAAFDPVTSGLIPMVIGWVMVNIVSLFLKAPNTKEEKK</sequence>
<evidence type="ECO:0000256" key="1">
    <source>
        <dbReference type="SAM" id="Phobius"/>
    </source>
</evidence>
<reference evidence="2" key="2">
    <citation type="submission" date="2021-04" db="EMBL/GenBank/DDBJ databases">
        <authorList>
            <person name="Gilroy R."/>
        </authorList>
    </citation>
    <scope>NUCLEOTIDE SEQUENCE</scope>
    <source>
        <strain evidence="2">6627</strain>
    </source>
</reference>
<dbReference type="AlphaFoldDB" id="A0A9D1UWH3"/>
<protein>
    <submittedName>
        <fullName evidence="2">YjzD family protein</fullName>
    </submittedName>
</protein>
<dbReference type="EMBL" id="DXFP01000022">
    <property type="protein sequence ID" value="HIX01686.1"/>
    <property type="molecule type" value="Genomic_DNA"/>
</dbReference>
<feature type="transmembrane region" description="Helical" evidence="1">
    <location>
        <begin position="7"/>
        <end position="30"/>
    </location>
</feature>
<proteinExistence type="predicted"/>
<dbReference type="Proteomes" id="UP000823963">
    <property type="component" value="Unassembled WGS sequence"/>
</dbReference>
<evidence type="ECO:0000313" key="2">
    <source>
        <dbReference type="EMBL" id="HIX01686.1"/>
    </source>
</evidence>
<keyword evidence="1" id="KW-0472">Membrane</keyword>
<dbReference type="Pfam" id="PF11151">
    <property type="entry name" value="DUF2929"/>
    <property type="match status" value="1"/>
</dbReference>
<comment type="caution">
    <text evidence="2">The sequence shown here is derived from an EMBL/GenBank/DDBJ whole genome shotgun (WGS) entry which is preliminary data.</text>
</comment>
<evidence type="ECO:0000313" key="3">
    <source>
        <dbReference type="Proteomes" id="UP000823963"/>
    </source>
</evidence>
<dbReference type="InterPro" id="IPR021324">
    <property type="entry name" value="DUF2929"/>
</dbReference>
<reference evidence="2" key="1">
    <citation type="journal article" date="2021" name="PeerJ">
        <title>Extensive microbial diversity within the chicken gut microbiome revealed by metagenomics and culture.</title>
        <authorList>
            <person name="Gilroy R."/>
            <person name="Ravi A."/>
            <person name="Getino M."/>
            <person name="Pursley I."/>
            <person name="Horton D.L."/>
            <person name="Alikhan N.F."/>
            <person name="Baker D."/>
            <person name="Gharbi K."/>
            <person name="Hall N."/>
            <person name="Watson M."/>
            <person name="Adriaenssens E.M."/>
            <person name="Foster-Nyarko E."/>
            <person name="Jarju S."/>
            <person name="Secka A."/>
            <person name="Antonio M."/>
            <person name="Oren A."/>
            <person name="Chaudhuri R.R."/>
            <person name="La Ragione R."/>
            <person name="Hildebrand F."/>
            <person name="Pallen M.J."/>
        </authorList>
    </citation>
    <scope>NUCLEOTIDE SEQUENCE</scope>
    <source>
        <strain evidence="2">6627</strain>
    </source>
</reference>
<name>A0A9D1UWH3_9LACO</name>
<accession>A0A9D1UWH3</accession>
<organism evidence="2 3">
    <name type="scientific">Candidatus Ligilactobacillus excrementigallinarum</name>
    <dbReference type="NCBI Taxonomy" id="2838641"/>
    <lineage>
        <taxon>Bacteria</taxon>
        <taxon>Bacillati</taxon>
        <taxon>Bacillota</taxon>
        <taxon>Bacilli</taxon>
        <taxon>Lactobacillales</taxon>
        <taxon>Lactobacillaceae</taxon>
        <taxon>Ligilactobacillus</taxon>
    </lineage>
</organism>